<name>A0A1F6GE44_9PROT</name>
<gene>
    <name evidence="2" type="ORF">A2527_02105</name>
</gene>
<feature type="transmembrane region" description="Helical" evidence="1">
    <location>
        <begin position="136"/>
        <end position="154"/>
    </location>
</feature>
<feature type="transmembrane region" description="Helical" evidence="1">
    <location>
        <begin position="296"/>
        <end position="316"/>
    </location>
</feature>
<feature type="transmembrane region" description="Helical" evidence="1">
    <location>
        <begin position="105"/>
        <end position="124"/>
    </location>
</feature>
<feature type="transmembrane region" description="Helical" evidence="1">
    <location>
        <begin position="174"/>
        <end position="192"/>
    </location>
</feature>
<feature type="transmembrane region" description="Helical" evidence="1">
    <location>
        <begin position="212"/>
        <end position="233"/>
    </location>
</feature>
<keyword evidence="1" id="KW-0812">Transmembrane</keyword>
<evidence type="ECO:0008006" key="4">
    <source>
        <dbReference type="Google" id="ProtNLM"/>
    </source>
</evidence>
<dbReference type="Gene3D" id="2.60.120.260">
    <property type="entry name" value="Galactose-binding domain-like"/>
    <property type="match status" value="1"/>
</dbReference>
<feature type="transmembrane region" description="Helical" evidence="1">
    <location>
        <begin position="382"/>
        <end position="400"/>
    </location>
</feature>
<feature type="transmembrane region" description="Helical" evidence="1">
    <location>
        <begin position="268"/>
        <end position="284"/>
    </location>
</feature>
<keyword evidence="1" id="KW-0472">Membrane</keyword>
<dbReference type="InterPro" id="IPR008979">
    <property type="entry name" value="Galactose-bd-like_sf"/>
</dbReference>
<dbReference type="EMBL" id="MFNE01000014">
    <property type="protein sequence ID" value="OGG96377.1"/>
    <property type="molecule type" value="Genomic_DNA"/>
</dbReference>
<dbReference type="AlphaFoldDB" id="A0A1F6GE44"/>
<feature type="transmembrane region" description="Helical" evidence="1">
    <location>
        <begin position="421"/>
        <end position="438"/>
    </location>
</feature>
<feature type="transmembrane region" description="Helical" evidence="1">
    <location>
        <begin position="322"/>
        <end position="343"/>
    </location>
</feature>
<keyword evidence="1" id="KW-1133">Transmembrane helix</keyword>
<evidence type="ECO:0000313" key="2">
    <source>
        <dbReference type="EMBL" id="OGG96377.1"/>
    </source>
</evidence>
<evidence type="ECO:0000313" key="3">
    <source>
        <dbReference type="Proteomes" id="UP000178449"/>
    </source>
</evidence>
<accession>A0A1F6GE44</accession>
<feature type="transmembrane region" description="Helical" evidence="1">
    <location>
        <begin position="79"/>
        <end position="99"/>
    </location>
</feature>
<reference evidence="2 3" key="1">
    <citation type="journal article" date="2016" name="Nat. Commun.">
        <title>Thousands of microbial genomes shed light on interconnected biogeochemical processes in an aquifer system.</title>
        <authorList>
            <person name="Anantharaman K."/>
            <person name="Brown C.T."/>
            <person name="Hug L.A."/>
            <person name="Sharon I."/>
            <person name="Castelle C.J."/>
            <person name="Probst A.J."/>
            <person name="Thomas B.C."/>
            <person name="Singh A."/>
            <person name="Wilkins M.J."/>
            <person name="Karaoz U."/>
            <person name="Brodie E.L."/>
            <person name="Williams K.H."/>
            <person name="Hubbard S.S."/>
            <person name="Banfield J.F."/>
        </authorList>
    </citation>
    <scope>NUCLEOTIDE SEQUENCE [LARGE SCALE GENOMIC DNA]</scope>
</reference>
<organism evidence="2 3">
    <name type="scientific">Candidatus Lambdaproteobacteria bacterium RIFOXYD2_FULL_50_16</name>
    <dbReference type="NCBI Taxonomy" id="1817772"/>
    <lineage>
        <taxon>Bacteria</taxon>
        <taxon>Pseudomonadati</taxon>
        <taxon>Pseudomonadota</taxon>
        <taxon>Candidatus Lambdaproteobacteria</taxon>
    </lineage>
</organism>
<dbReference type="SUPFAM" id="SSF49785">
    <property type="entry name" value="Galactose-binding domain-like"/>
    <property type="match status" value="1"/>
</dbReference>
<evidence type="ECO:0000256" key="1">
    <source>
        <dbReference type="SAM" id="Phobius"/>
    </source>
</evidence>
<protein>
    <recommendedName>
        <fullName evidence="4">F5/8 type C domain-containing protein</fullName>
    </recommendedName>
</protein>
<sequence>MSHPNTKLFVLVSISLGALIGLFGYPGWEQTIETAQAQTGLVPYPIDNPFYQYHIRVFSLPILLADFLVGSLEEVTAGLVMSAFGGILAFLALSLFSYSFHKNAFFAWIVTGSVHLFGAFEARVPYHITLMGSMDCHGRTGLLFALLVVACLLLKKNRLGGFLLGLAPAMHLSLGLFLIGAIAGPVVLAATWSKLKHQPLPEPLQGIWAVRFWVVGGFAVFLTIWGSFTAYFFSQYAPTSAEDITLVRAFLEKLSSHHVQFVFSQDNLLPLVALFAVLGARFFTRRYQPWPSPFDYLFASLLLFGFLFVLGSHLPVNKMPLAFWQLIPPRLLNLCYLAVPLVVMSAAPLLGRFGWASVLLVQGGMLGWLGAQLTGKIALESFRFQATIYALLFLSLLHLLPGLRRFTKRQDLSTRVSSPQGILVFLLIGILFLYAAGIKENWEIACAGPNQSPDCWTEHFYPNYQNNEFFRAIHQEEGVLLAGGVRGIQLNTGKPVWLPNGINQGIYIPATMGSIDHRLKVAYGIDMAKYQGPRQGGIPQDVFRPVWEARSRDQWLAMGQEEGFSMVYIWTGWYLDLPLTATNGEFALYSVKADPKAFSLIRPQVTGPYGIERGFDHSTANNSFWEAANYPQEASIKFEAPQRLASFTLSAGEEASRMPTQFELLGSPDGTNWTQLQSWKTEAFKPNETRQFLVNSHPSFGYFRFRFLGGEQSIFRLYDLTPTIGEPTT</sequence>
<dbReference type="Proteomes" id="UP000178449">
    <property type="component" value="Unassembled WGS sequence"/>
</dbReference>
<proteinExistence type="predicted"/>
<comment type="caution">
    <text evidence="2">The sequence shown here is derived from an EMBL/GenBank/DDBJ whole genome shotgun (WGS) entry which is preliminary data.</text>
</comment>